<dbReference type="PIRSF" id="PIRSF000851">
    <property type="entry name" value="PcS"/>
    <property type="match status" value="1"/>
</dbReference>
<evidence type="ECO:0000256" key="19">
    <source>
        <dbReference type="ARBA" id="ARBA00037468"/>
    </source>
</evidence>
<evidence type="ECO:0000256" key="1">
    <source>
        <dbReference type="ARBA" id="ARBA00000958"/>
    </source>
</evidence>
<dbReference type="GO" id="GO:0008654">
    <property type="term" value="P:phospholipid biosynthetic process"/>
    <property type="evidence" value="ECO:0007669"/>
    <property type="project" value="UniProtKB-KW"/>
</dbReference>
<evidence type="ECO:0000256" key="15">
    <source>
        <dbReference type="ARBA" id="ARBA00023209"/>
    </source>
</evidence>
<evidence type="ECO:0000256" key="17">
    <source>
        <dbReference type="ARBA" id="ARBA00023264"/>
    </source>
</evidence>
<evidence type="ECO:0000256" key="3">
    <source>
        <dbReference type="ARBA" id="ARBA00004429"/>
    </source>
</evidence>
<evidence type="ECO:0000256" key="4">
    <source>
        <dbReference type="ARBA" id="ARBA00010441"/>
    </source>
</evidence>
<reference evidence="22 23" key="1">
    <citation type="submission" date="2019-07" db="EMBL/GenBank/DDBJ databases">
        <title>Whole genome shotgun sequence of Skermanella aerolata NBRC 106429.</title>
        <authorList>
            <person name="Hosoyama A."/>
            <person name="Uohara A."/>
            <person name="Ohji S."/>
            <person name="Ichikawa N."/>
        </authorList>
    </citation>
    <scope>NUCLEOTIDE SEQUENCE [LARGE SCALE GENOMIC DNA]</scope>
    <source>
        <strain evidence="22 23">NBRC 106429</strain>
    </source>
</reference>
<evidence type="ECO:0000256" key="11">
    <source>
        <dbReference type="ARBA" id="ARBA00022692"/>
    </source>
</evidence>
<dbReference type="Proteomes" id="UP000321523">
    <property type="component" value="Unassembled WGS sequence"/>
</dbReference>
<dbReference type="GO" id="GO:0050520">
    <property type="term" value="F:phosphatidylcholine synthase activity"/>
    <property type="evidence" value="ECO:0007669"/>
    <property type="project" value="UniProtKB-EC"/>
</dbReference>
<dbReference type="Gene3D" id="1.20.120.1760">
    <property type="match status" value="1"/>
</dbReference>
<evidence type="ECO:0000256" key="2">
    <source>
        <dbReference type="ARBA" id="ARBA00001936"/>
    </source>
</evidence>
<dbReference type="InterPro" id="IPR026027">
    <property type="entry name" value="PcS"/>
</dbReference>
<comment type="catalytic activity">
    <reaction evidence="1 20">
        <text>a CDP-1,2-diacyl-sn-glycerol + choline = a 1,2-diacyl-sn-glycero-3-phosphocholine + CMP + H(+)</text>
        <dbReference type="Rhea" id="RHEA:14597"/>
        <dbReference type="ChEBI" id="CHEBI:15354"/>
        <dbReference type="ChEBI" id="CHEBI:15378"/>
        <dbReference type="ChEBI" id="CHEBI:57643"/>
        <dbReference type="ChEBI" id="CHEBI:58332"/>
        <dbReference type="ChEBI" id="CHEBI:60377"/>
        <dbReference type="EC" id="2.7.8.24"/>
    </reaction>
</comment>
<feature type="transmembrane region" description="Helical" evidence="21">
    <location>
        <begin position="212"/>
        <end position="231"/>
    </location>
</feature>
<evidence type="ECO:0000256" key="18">
    <source>
        <dbReference type="ARBA" id="ARBA00033321"/>
    </source>
</evidence>
<evidence type="ECO:0000313" key="23">
    <source>
        <dbReference type="Proteomes" id="UP000321523"/>
    </source>
</evidence>
<dbReference type="RefSeq" id="WP_044425364.1">
    <property type="nucleotide sequence ID" value="NZ_BJYZ01000002.1"/>
</dbReference>
<comment type="caution">
    <text evidence="22">The sequence shown here is derived from an EMBL/GenBank/DDBJ whole genome shotgun (WGS) entry which is preliminary data.</text>
</comment>
<evidence type="ECO:0000256" key="6">
    <source>
        <dbReference type="ARBA" id="ARBA00015623"/>
    </source>
</evidence>
<keyword evidence="9 20" id="KW-0997">Cell inner membrane</keyword>
<feature type="transmembrane region" description="Helical" evidence="21">
    <location>
        <begin position="133"/>
        <end position="151"/>
    </location>
</feature>
<keyword evidence="8 20" id="KW-0444">Lipid biosynthesis</keyword>
<keyword evidence="13 20" id="KW-0443">Lipid metabolism</keyword>
<name>A0A512DJ89_9PROT</name>
<dbReference type="InterPro" id="IPR000462">
    <property type="entry name" value="CDP-OH_P_trans"/>
</dbReference>
<dbReference type="OrthoDB" id="350520at2"/>
<accession>A0A512DJ89</accession>
<keyword evidence="16 20" id="KW-0464">Manganese</keyword>
<evidence type="ECO:0000256" key="21">
    <source>
        <dbReference type="SAM" id="Phobius"/>
    </source>
</evidence>
<comment type="similarity">
    <text evidence="4 20">Belongs to the CDP-alcohol phosphatidyltransferase class-I family.</text>
</comment>
<organism evidence="22 23">
    <name type="scientific">Skermanella aerolata</name>
    <dbReference type="NCBI Taxonomy" id="393310"/>
    <lineage>
        <taxon>Bacteria</taxon>
        <taxon>Pseudomonadati</taxon>
        <taxon>Pseudomonadota</taxon>
        <taxon>Alphaproteobacteria</taxon>
        <taxon>Rhodospirillales</taxon>
        <taxon>Azospirillaceae</taxon>
        <taxon>Skermanella</taxon>
    </lineage>
</organism>
<protein>
    <recommendedName>
        <fullName evidence="6 20">Phosphatidylcholine synthase</fullName>
        <shortName evidence="20">PC synthase</shortName>
        <shortName evidence="20">PCS</shortName>
        <ecNumber evidence="5 20">2.7.8.24</ecNumber>
    </recommendedName>
    <alternativeName>
        <fullName evidence="18 20">CDP-diglyceride-choline O-phosphatidyltransferase</fullName>
    </alternativeName>
</protein>
<dbReference type="EMBL" id="BJYZ01000002">
    <property type="protein sequence ID" value="GEO36542.1"/>
    <property type="molecule type" value="Genomic_DNA"/>
</dbReference>
<keyword evidence="11 21" id="KW-0812">Transmembrane</keyword>
<keyword evidence="10 20" id="KW-0808">Transferase</keyword>
<feature type="transmembrane region" description="Helical" evidence="21">
    <location>
        <begin position="157"/>
        <end position="177"/>
    </location>
</feature>
<evidence type="ECO:0000256" key="5">
    <source>
        <dbReference type="ARBA" id="ARBA00013195"/>
    </source>
</evidence>
<evidence type="ECO:0000256" key="20">
    <source>
        <dbReference type="PIRNR" id="PIRNR000851"/>
    </source>
</evidence>
<evidence type="ECO:0000256" key="13">
    <source>
        <dbReference type="ARBA" id="ARBA00023098"/>
    </source>
</evidence>
<evidence type="ECO:0000256" key="9">
    <source>
        <dbReference type="ARBA" id="ARBA00022519"/>
    </source>
</evidence>
<comment type="subcellular location">
    <subcellularLocation>
        <location evidence="3 20">Cell inner membrane</location>
        <topology evidence="3 20">Multi-pass membrane protein</topology>
    </subcellularLocation>
</comment>
<gene>
    <name evidence="22" type="primary">pcs</name>
    <name evidence="22" type="ORF">SAE02_06900</name>
</gene>
<keyword evidence="17 20" id="KW-1208">Phospholipid metabolism</keyword>
<comment type="cofactor">
    <cofactor evidence="2 20">
        <name>Mn(2+)</name>
        <dbReference type="ChEBI" id="CHEBI:29035"/>
    </cofactor>
</comment>
<keyword evidence="23" id="KW-1185">Reference proteome</keyword>
<evidence type="ECO:0000256" key="14">
    <source>
        <dbReference type="ARBA" id="ARBA00023136"/>
    </source>
</evidence>
<proteinExistence type="inferred from homology"/>
<dbReference type="Pfam" id="PF01066">
    <property type="entry name" value="CDP-OH_P_transf"/>
    <property type="match status" value="1"/>
</dbReference>
<evidence type="ECO:0000256" key="8">
    <source>
        <dbReference type="ARBA" id="ARBA00022516"/>
    </source>
</evidence>
<evidence type="ECO:0000256" key="16">
    <source>
        <dbReference type="ARBA" id="ARBA00023211"/>
    </source>
</evidence>
<comment type="function">
    <text evidence="19 20">Condenses choline with CDP-diglyceride to produce phosphatidylcholine and CMP.</text>
</comment>
<feature type="transmembrane region" description="Helical" evidence="21">
    <location>
        <begin position="14"/>
        <end position="38"/>
    </location>
</feature>
<feature type="transmembrane region" description="Helical" evidence="21">
    <location>
        <begin position="82"/>
        <end position="101"/>
    </location>
</feature>
<dbReference type="GO" id="GO:0005886">
    <property type="term" value="C:plasma membrane"/>
    <property type="evidence" value="ECO:0007669"/>
    <property type="project" value="UniProtKB-SubCell"/>
</dbReference>
<evidence type="ECO:0000256" key="7">
    <source>
        <dbReference type="ARBA" id="ARBA00022475"/>
    </source>
</evidence>
<keyword evidence="12 21" id="KW-1133">Transmembrane helix</keyword>
<feature type="transmembrane region" description="Helical" evidence="21">
    <location>
        <begin position="107"/>
        <end position="126"/>
    </location>
</feature>
<keyword evidence="14 20" id="KW-0472">Membrane</keyword>
<keyword evidence="15 20" id="KW-0594">Phospholipid biosynthesis</keyword>
<evidence type="ECO:0000256" key="10">
    <source>
        <dbReference type="ARBA" id="ARBA00022679"/>
    </source>
</evidence>
<dbReference type="EC" id="2.7.8.24" evidence="5 20"/>
<evidence type="ECO:0000256" key="12">
    <source>
        <dbReference type="ARBA" id="ARBA00022989"/>
    </source>
</evidence>
<feature type="transmembrane region" description="Helical" evidence="21">
    <location>
        <begin position="189"/>
        <end position="206"/>
    </location>
</feature>
<dbReference type="NCBIfam" id="NF045887">
    <property type="entry name" value="PhCholSynPs"/>
    <property type="match status" value="1"/>
</dbReference>
<evidence type="ECO:0000313" key="22">
    <source>
        <dbReference type="EMBL" id="GEO36542.1"/>
    </source>
</evidence>
<sequence>MTQLTEPYSQIQKVAAWVVHAVTASGVVLGLMALLALVDNNAKGCLMWLGAALLVDGVDGTLARKFSVKTVLPNFDGATLDLVIDYLTYVFIPAIFIYKFIALPGPLELVAVAFILLSALYCFCNVNMKSNDNYFVGFPAVWNVVALYLYVLDLEPGVTFALIAIFAVMTFTTAKFVHPFRVPHLMPMNIAMTAVWMISSLMLVLQQPETPMVLMVPWVVSSAWFAGICAWRTVRDYTQGR</sequence>
<keyword evidence="7 20" id="KW-1003">Cell membrane</keyword>
<dbReference type="AlphaFoldDB" id="A0A512DJ89"/>
<dbReference type="InterPro" id="IPR043130">
    <property type="entry name" value="CDP-OH_PTrfase_TM_dom"/>
</dbReference>